<evidence type="ECO:0000259" key="2">
    <source>
        <dbReference type="PROSITE" id="PS50943"/>
    </source>
</evidence>
<dbReference type="AlphaFoldDB" id="A0A4Z0YAZ8"/>
<evidence type="ECO:0000313" key="3">
    <source>
        <dbReference type="EMBL" id="TGJ76140.1"/>
    </source>
</evidence>
<protein>
    <submittedName>
        <fullName evidence="3">Helix-turn-helix protein</fullName>
    </submittedName>
</protein>
<evidence type="ECO:0000313" key="4">
    <source>
        <dbReference type="Proteomes" id="UP000297714"/>
    </source>
</evidence>
<keyword evidence="1" id="KW-0238">DNA-binding</keyword>
<dbReference type="RefSeq" id="WP_135660094.1">
    <property type="nucleotide sequence ID" value="NZ_SRMQ01000008.1"/>
</dbReference>
<dbReference type="EMBL" id="SRMQ01000008">
    <property type="protein sequence ID" value="TGJ76140.1"/>
    <property type="molecule type" value="Genomic_DNA"/>
</dbReference>
<dbReference type="InterPro" id="IPR001387">
    <property type="entry name" value="Cro/C1-type_HTH"/>
</dbReference>
<dbReference type="OrthoDB" id="1786948at2"/>
<proteinExistence type="predicted"/>
<dbReference type="InterPro" id="IPR050807">
    <property type="entry name" value="TransReg_Diox_bact_type"/>
</dbReference>
<keyword evidence="4" id="KW-1185">Reference proteome</keyword>
<name>A0A4Z0YAZ8_9FIRM</name>
<organism evidence="3 4">
    <name type="scientific">Caproiciproducens galactitolivorans</name>
    <dbReference type="NCBI Taxonomy" id="642589"/>
    <lineage>
        <taxon>Bacteria</taxon>
        <taxon>Bacillati</taxon>
        <taxon>Bacillota</taxon>
        <taxon>Clostridia</taxon>
        <taxon>Eubacteriales</taxon>
        <taxon>Acutalibacteraceae</taxon>
        <taxon>Caproiciproducens</taxon>
    </lineage>
</organism>
<evidence type="ECO:0000256" key="1">
    <source>
        <dbReference type="ARBA" id="ARBA00023125"/>
    </source>
</evidence>
<dbReference type="InterPro" id="IPR010982">
    <property type="entry name" value="Lambda_DNA-bd_dom_sf"/>
</dbReference>
<dbReference type="PANTHER" id="PTHR46797:SF1">
    <property type="entry name" value="METHYLPHOSPHONATE SYNTHASE"/>
    <property type="match status" value="1"/>
</dbReference>
<gene>
    <name evidence="3" type="ORF">CAGA_18610</name>
</gene>
<dbReference type="Gene3D" id="1.10.260.40">
    <property type="entry name" value="lambda repressor-like DNA-binding domains"/>
    <property type="match status" value="1"/>
</dbReference>
<dbReference type="GO" id="GO:0005829">
    <property type="term" value="C:cytosol"/>
    <property type="evidence" value="ECO:0007669"/>
    <property type="project" value="TreeGrafter"/>
</dbReference>
<dbReference type="PANTHER" id="PTHR46797">
    <property type="entry name" value="HTH-TYPE TRANSCRIPTIONAL REGULATOR"/>
    <property type="match status" value="1"/>
</dbReference>
<dbReference type="SUPFAM" id="SSF47413">
    <property type="entry name" value="lambda repressor-like DNA-binding domains"/>
    <property type="match status" value="1"/>
</dbReference>
<dbReference type="PROSITE" id="PS50943">
    <property type="entry name" value="HTH_CROC1"/>
    <property type="match status" value="1"/>
</dbReference>
<dbReference type="SMART" id="SM00530">
    <property type="entry name" value="HTH_XRE"/>
    <property type="match status" value="1"/>
</dbReference>
<dbReference type="Pfam" id="PF01381">
    <property type="entry name" value="HTH_3"/>
    <property type="match status" value="1"/>
</dbReference>
<sequence length="78" mass="8611">MVKILLKKVRWEKNWTVTKVSVMSGVSHSMISDIENEKAVPTINVLCAIARGLQVPVTDLFIDTNGIQGSTKTNVDQI</sequence>
<dbReference type="Proteomes" id="UP000297714">
    <property type="component" value="Unassembled WGS sequence"/>
</dbReference>
<comment type="caution">
    <text evidence="3">The sequence shown here is derived from an EMBL/GenBank/DDBJ whole genome shotgun (WGS) entry which is preliminary data.</text>
</comment>
<dbReference type="GO" id="GO:0003700">
    <property type="term" value="F:DNA-binding transcription factor activity"/>
    <property type="evidence" value="ECO:0007669"/>
    <property type="project" value="TreeGrafter"/>
</dbReference>
<reference evidence="3 4" key="1">
    <citation type="submission" date="2019-04" db="EMBL/GenBank/DDBJ databases">
        <authorList>
            <person name="Poehlein A."/>
            <person name="Bengelsdorf F.R."/>
            <person name="Duerre P."/>
            <person name="Daniel R."/>
        </authorList>
    </citation>
    <scope>NUCLEOTIDE SEQUENCE [LARGE SCALE GENOMIC DNA]</scope>
    <source>
        <strain evidence="3 4">BS-1</strain>
    </source>
</reference>
<accession>A0A4Z0YAZ8</accession>
<dbReference type="CDD" id="cd00093">
    <property type="entry name" value="HTH_XRE"/>
    <property type="match status" value="1"/>
</dbReference>
<dbReference type="GO" id="GO:0003677">
    <property type="term" value="F:DNA binding"/>
    <property type="evidence" value="ECO:0007669"/>
    <property type="project" value="UniProtKB-KW"/>
</dbReference>
<feature type="domain" description="HTH cro/C1-type" evidence="2">
    <location>
        <begin position="6"/>
        <end position="60"/>
    </location>
</feature>